<dbReference type="PROSITE" id="PS51900">
    <property type="entry name" value="CB"/>
    <property type="match status" value="1"/>
</dbReference>
<evidence type="ECO:0000256" key="3">
    <source>
        <dbReference type="ARBA" id="ARBA00022618"/>
    </source>
</evidence>
<keyword evidence="3" id="KW-0132">Cell division</keyword>
<feature type="domain" description="Tyr recombinase" evidence="10">
    <location>
        <begin position="107"/>
        <end position="290"/>
    </location>
</feature>
<dbReference type="RefSeq" id="WP_073354706.1">
    <property type="nucleotide sequence ID" value="NZ_FRBU01000034.1"/>
</dbReference>
<dbReference type="InterPro" id="IPR050090">
    <property type="entry name" value="Tyrosine_recombinase_XerCD"/>
</dbReference>
<dbReference type="InterPro" id="IPR044068">
    <property type="entry name" value="CB"/>
</dbReference>
<keyword evidence="5" id="KW-0229">DNA integration</keyword>
<keyword evidence="8" id="KW-0131">Cell cycle</keyword>
<dbReference type="AlphaFoldDB" id="A0A1M7IF42"/>
<dbReference type="InterPro" id="IPR004107">
    <property type="entry name" value="Integrase_SAM-like_N"/>
</dbReference>
<dbReference type="Gene3D" id="1.10.443.10">
    <property type="entry name" value="Intergrase catalytic core"/>
    <property type="match status" value="1"/>
</dbReference>
<dbReference type="InterPro" id="IPR002104">
    <property type="entry name" value="Integrase_catalytic"/>
</dbReference>
<evidence type="ECO:0000256" key="2">
    <source>
        <dbReference type="ARBA" id="ARBA00022490"/>
    </source>
</evidence>
<evidence type="ECO:0000256" key="9">
    <source>
        <dbReference type="PROSITE-ProRule" id="PRU01248"/>
    </source>
</evidence>
<dbReference type="Pfam" id="PF00589">
    <property type="entry name" value="Phage_integrase"/>
    <property type="match status" value="1"/>
</dbReference>
<dbReference type="GO" id="GO:0005737">
    <property type="term" value="C:cytoplasm"/>
    <property type="evidence" value="ECO:0007669"/>
    <property type="project" value="UniProtKB-SubCell"/>
</dbReference>
<keyword evidence="2" id="KW-0963">Cytoplasm</keyword>
<proteinExistence type="predicted"/>
<accession>A0A1M7IF42</accession>
<dbReference type="STRING" id="69322.SAMN05443669_103417"/>
<dbReference type="PANTHER" id="PTHR30349:SF77">
    <property type="entry name" value="TYROSINE RECOMBINASE XERC"/>
    <property type="match status" value="1"/>
</dbReference>
<dbReference type="GO" id="GO:0007059">
    <property type="term" value="P:chromosome segregation"/>
    <property type="evidence" value="ECO:0007669"/>
    <property type="project" value="UniProtKB-KW"/>
</dbReference>
<dbReference type="Proteomes" id="UP000184260">
    <property type="component" value="Unassembled WGS sequence"/>
</dbReference>
<dbReference type="Pfam" id="PF02899">
    <property type="entry name" value="Phage_int_SAM_1"/>
    <property type="match status" value="1"/>
</dbReference>
<evidence type="ECO:0000256" key="5">
    <source>
        <dbReference type="ARBA" id="ARBA00022908"/>
    </source>
</evidence>
<protein>
    <submittedName>
        <fullName evidence="12">Integrase/recombinase XerC</fullName>
    </submittedName>
</protein>
<comment type="subcellular location">
    <subcellularLocation>
        <location evidence="1">Cytoplasm</location>
    </subcellularLocation>
</comment>
<dbReference type="Gene3D" id="1.10.150.130">
    <property type="match status" value="1"/>
</dbReference>
<dbReference type="GO" id="GO:0015074">
    <property type="term" value="P:DNA integration"/>
    <property type="evidence" value="ECO:0007669"/>
    <property type="project" value="UniProtKB-KW"/>
</dbReference>
<dbReference type="PANTHER" id="PTHR30349">
    <property type="entry name" value="PHAGE INTEGRASE-RELATED"/>
    <property type="match status" value="1"/>
</dbReference>
<sequence length="298" mass="34277">MSTNKDAFRDYLQLEKKYSTHTVTAYCDDLASFEAFHKTHFDQEEIDQVGYGQIRNWIVVLVNSAVSNVSVNRKMASLKAFYKFLVKTKQIETSPMLRHKALKVPKIIQIPFSEKEVTEVLNQLQTTVGFEDIRNKLIIDLLYTTGMRRAELIHLKMANVDLANRVVKVVGKRNKERIIPILPVIAGQFNWYLKERTSVLVGVDEDYFFLTKKGLKLNDSFVYRLINSYFSIVSEKVKKSPHILRHTFATHLLNNGADLNSVKELLGHSSLASTQIYTHNSLSELKSVYKEAHPRGRK</sequence>
<dbReference type="GO" id="GO:0006310">
    <property type="term" value="P:DNA recombination"/>
    <property type="evidence" value="ECO:0007669"/>
    <property type="project" value="UniProtKB-KW"/>
</dbReference>
<organism evidence="12 13">
    <name type="scientific">Flavobacterium xanthum</name>
    <dbReference type="NCBI Taxonomy" id="69322"/>
    <lineage>
        <taxon>Bacteria</taxon>
        <taxon>Pseudomonadati</taxon>
        <taxon>Bacteroidota</taxon>
        <taxon>Flavobacteriia</taxon>
        <taxon>Flavobacteriales</taxon>
        <taxon>Flavobacteriaceae</taxon>
        <taxon>Flavobacterium</taxon>
    </lineage>
</organism>
<keyword evidence="7" id="KW-0233">DNA recombination</keyword>
<keyword evidence="4" id="KW-0159">Chromosome partition</keyword>
<dbReference type="GO" id="GO:0003677">
    <property type="term" value="F:DNA binding"/>
    <property type="evidence" value="ECO:0007669"/>
    <property type="project" value="UniProtKB-UniRule"/>
</dbReference>
<evidence type="ECO:0000313" key="13">
    <source>
        <dbReference type="Proteomes" id="UP000184260"/>
    </source>
</evidence>
<evidence type="ECO:0000256" key="4">
    <source>
        <dbReference type="ARBA" id="ARBA00022829"/>
    </source>
</evidence>
<feature type="domain" description="Core-binding (CB)" evidence="11">
    <location>
        <begin position="1"/>
        <end position="86"/>
    </location>
</feature>
<reference evidence="13" key="1">
    <citation type="submission" date="2016-11" db="EMBL/GenBank/DDBJ databases">
        <authorList>
            <person name="Varghese N."/>
            <person name="Submissions S."/>
        </authorList>
    </citation>
    <scope>NUCLEOTIDE SEQUENCE [LARGE SCALE GENOMIC DNA]</scope>
    <source>
        <strain evidence="13">DSM 3661</strain>
    </source>
</reference>
<evidence type="ECO:0000256" key="6">
    <source>
        <dbReference type="ARBA" id="ARBA00023125"/>
    </source>
</evidence>
<dbReference type="OrthoDB" id="9801717at2"/>
<evidence type="ECO:0000259" key="11">
    <source>
        <dbReference type="PROSITE" id="PS51900"/>
    </source>
</evidence>
<name>A0A1M7IF42_9FLAO</name>
<dbReference type="InterPro" id="IPR010998">
    <property type="entry name" value="Integrase_recombinase_N"/>
</dbReference>
<dbReference type="InterPro" id="IPR013762">
    <property type="entry name" value="Integrase-like_cat_sf"/>
</dbReference>
<gene>
    <name evidence="12" type="ORF">SAMN05443669_103417</name>
</gene>
<keyword evidence="6 9" id="KW-0238">DNA-binding</keyword>
<dbReference type="PROSITE" id="PS51898">
    <property type="entry name" value="TYR_RECOMBINASE"/>
    <property type="match status" value="1"/>
</dbReference>
<dbReference type="InterPro" id="IPR011010">
    <property type="entry name" value="DNA_brk_join_enz"/>
</dbReference>
<dbReference type="GO" id="GO:0051301">
    <property type="term" value="P:cell division"/>
    <property type="evidence" value="ECO:0007669"/>
    <property type="project" value="UniProtKB-KW"/>
</dbReference>
<evidence type="ECO:0000256" key="7">
    <source>
        <dbReference type="ARBA" id="ARBA00023172"/>
    </source>
</evidence>
<dbReference type="EMBL" id="FRBU01000034">
    <property type="protein sequence ID" value="SHM39426.1"/>
    <property type="molecule type" value="Genomic_DNA"/>
</dbReference>
<dbReference type="SUPFAM" id="SSF56349">
    <property type="entry name" value="DNA breaking-rejoining enzymes"/>
    <property type="match status" value="1"/>
</dbReference>
<keyword evidence="13" id="KW-1185">Reference proteome</keyword>
<evidence type="ECO:0000259" key="10">
    <source>
        <dbReference type="PROSITE" id="PS51898"/>
    </source>
</evidence>
<evidence type="ECO:0000313" key="12">
    <source>
        <dbReference type="EMBL" id="SHM39426.1"/>
    </source>
</evidence>
<evidence type="ECO:0000256" key="1">
    <source>
        <dbReference type="ARBA" id="ARBA00004496"/>
    </source>
</evidence>
<evidence type="ECO:0000256" key="8">
    <source>
        <dbReference type="ARBA" id="ARBA00023306"/>
    </source>
</evidence>